<evidence type="ECO:0008006" key="3">
    <source>
        <dbReference type="Google" id="ProtNLM"/>
    </source>
</evidence>
<dbReference type="GO" id="GO:0018169">
    <property type="term" value="F:ribosomal S6-glutamic acid ligase activity"/>
    <property type="evidence" value="ECO:0007669"/>
    <property type="project" value="TreeGrafter"/>
</dbReference>
<reference evidence="1 2" key="1">
    <citation type="submission" date="2017-01" db="EMBL/GenBank/DDBJ databases">
        <title>Novel large sulfur bacteria in the metagenomes of groundwater-fed chemosynthetic microbial mats in the Lake Huron basin.</title>
        <authorList>
            <person name="Sharrar A.M."/>
            <person name="Flood B.E."/>
            <person name="Bailey J.V."/>
            <person name="Jones D.S."/>
            <person name="Biddanda B."/>
            <person name="Ruberg S.A."/>
            <person name="Marcus D.N."/>
            <person name="Dick G.J."/>
        </authorList>
    </citation>
    <scope>NUCLEOTIDE SEQUENCE [LARGE SCALE GENOMIC DNA]</scope>
    <source>
        <strain evidence="1">A8</strain>
    </source>
</reference>
<gene>
    <name evidence="1" type="ORF">BWK73_38090</name>
</gene>
<evidence type="ECO:0000313" key="1">
    <source>
        <dbReference type="EMBL" id="OQX03868.1"/>
    </source>
</evidence>
<dbReference type="GO" id="GO:0005737">
    <property type="term" value="C:cytoplasm"/>
    <property type="evidence" value="ECO:0007669"/>
    <property type="project" value="TreeGrafter"/>
</dbReference>
<dbReference type="SUPFAM" id="SSF56059">
    <property type="entry name" value="Glutathione synthetase ATP-binding domain-like"/>
    <property type="match status" value="1"/>
</dbReference>
<name>A0A1Y1QEP3_9GAMM</name>
<accession>A0A1Y1QEP3</accession>
<dbReference type="Gene3D" id="3.30.470.20">
    <property type="entry name" value="ATP-grasp fold, B domain"/>
    <property type="match status" value="1"/>
</dbReference>
<evidence type="ECO:0000313" key="2">
    <source>
        <dbReference type="Proteomes" id="UP000192491"/>
    </source>
</evidence>
<organism evidence="1 2">
    <name type="scientific">Thiothrix lacustris</name>
    <dbReference type="NCBI Taxonomy" id="525917"/>
    <lineage>
        <taxon>Bacteria</taxon>
        <taxon>Pseudomonadati</taxon>
        <taxon>Pseudomonadota</taxon>
        <taxon>Gammaproteobacteria</taxon>
        <taxon>Thiotrichales</taxon>
        <taxon>Thiotrichaceae</taxon>
        <taxon>Thiothrix</taxon>
    </lineage>
</organism>
<dbReference type="Proteomes" id="UP000192491">
    <property type="component" value="Unassembled WGS sequence"/>
</dbReference>
<protein>
    <recommendedName>
        <fullName evidence="3">ATP-grasp domain-containing protein</fullName>
    </recommendedName>
</protein>
<dbReference type="PANTHER" id="PTHR21621">
    <property type="entry name" value="RIBOSOMAL PROTEIN S6 MODIFICATION PROTEIN"/>
    <property type="match status" value="1"/>
</dbReference>
<dbReference type="AlphaFoldDB" id="A0A1Y1QEP3"/>
<dbReference type="GO" id="GO:0009432">
    <property type="term" value="P:SOS response"/>
    <property type="evidence" value="ECO:0007669"/>
    <property type="project" value="TreeGrafter"/>
</dbReference>
<sequence length="286" mass="31681">MLLLAGGDTDPHLLRLLKHAVRRGVAVDTLLTGQAGLPRLCWDIKAHRLLDGERVLTPQASFIRQDVFTFLRSRNQQDQAIAREWYTSIVGWLQASPDVKVFNREFLSRGAVNKPYVLHLALQLGLAVADTLITNDASLMDELAATQGWVGKPVTGGAHCEALSVSGWTGALSHPQIVQRKLQQPEMRVFRVGEQWFGFWVMSDALDYRTSSATRLEPTLVPLEIQEKLGQLSTQLGLNFAAADFKTDPETGRLQFLEINSNPMFAGFDQAAGGVLCDAMLDWLLN</sequence>
<proteinExistence type="predicted"/>
<dbReference type="PANTHER" id="PTHR21621:SF0">
    <property type="entry name" value="BETA-CITRYLGLUTAMATE SYNTHASE B-RELATED"/>
    <property type="match status" value="1"/>
</dbReference>
<comment type="caution">
    <text evidence="1">The sequence shown here is derived from an EMBL/GenBank/DDBJ whole genome shotgun (WGS) entry which is preliminary data.</text>
</comment>
<dbReference type="EMBL" id="MTEJ01000374">
    <property type="protein sequence ID" value="OQX03868.1"/>
    <property type="molecule type" value="Genomic_DNA"/>
</dbReference>